<dbReference type="InterPro" id="IPR017452">
    <property type="entry name" value="GPCR_Rhodpsn_7TM"/>
</dbReference>
<dbReference type="SUPFAM" id="SSF81321">
    <property type="entry name" value="Family A G protein-coupled receptor-like"/>
    <property type="match status" value="1"/>
</dbReference>
<feature type="transmembrane region" description="Helical" evidence="5">
    <location>
        <begin position="47"/>
        <end position="71"/>
    </location>
</feature>
<evidence type="ECO:0000256" key="2">
    <source>
        <dbReference type="ARBA" id="ARBA00022692"/>
    </source>
</evidence>
<evidence type="ECO:0000256" key="3">
    <source>
        <dbReference type="ARBA" id="ARBA00022989"/>
    </source>
</evidence>
<proteinExistence type="predicted"/>
<reference evidence="7" key="1">
    <citation type="submission" date="2021-02" db="EMBL/GenBank/DDBJ databases">
        <authorList>
            <person name="Nowell W R."/>
        </authorList>
    </citation>
    <scope>NUCLEOTIDE SEQUENCE</scope>
</reference>
<gene>
    <name evidence="7" type="ORF">IZO911_LOCUS10290</name>
</gene>
<evidence type="ECO:0000313" key="7">
    <source>
        <dbReference type="EMBL" id="CAF0864084.1"/>
    </source>
</evidence>
<protein>
    <recommendedName>
        <fullName evidence="6">G-protein coupled receptors family 1 profile domain-containing protein</fullName>
    </recommendedName>
</protein>
<feature type="transmembrane region" description="Helical" evidence="5">
    <location>
        <begin position="218"/>
        <end position="242"/>
    </location>
</feature>
<feature type="transmembrane region" description="Helical" evidence="5">
    <location>
        <begin position="12"/>
        <end position="35"/>
    </location>
</feature>
<evidence type="ECO:0000256" key="5">
    <source>
        <dbReference type="SAM" id="Phobius"/>
    </source>
</evidence>
<dbReference type="GO" id="GO:0004930">
    <property type="term" value="F:G protein-coupled receptor activity"/>
    <property type="evidence" value="ECO:0007669"/>
    <property type="project" value="InterPro"/>
</dbReference>
<keyword evidence="3 5" id="KW-1133">Transmembrane helix</keyword>
<feature type="transmembrane region" description="Helical" evidence="5">
    <location>
        <begin position="129"/>
        <end position="151"/>
    </location>
</feature>
<organism evidence="7 8">
    <name type="scientific">Adineta steineri</name>
    <dbReference type="NCBI Taxonomy" id="433720"/>
    <lineage>
        <taxon>Eukaryota</taxon>
        <taxon>Metazoa</taxon>
        <taxon>Spiralia</taxon>
        <taxon>Gnathifera</taxon>
        <taxon>Rotifera</taxon>
        <taxon>Eurotatoria</taxon>
        <taxon>Bdelloidea</taxon>
        <taxon>Adinetida</taxon>
        <taxon>Adinetidae</taxon>
        <taxon>Adineta</taxon>
    </lineage>
</organism>
<feature type="transmembrane region" description="Helical" evidence="5">
    <location>
        <begin position="91"/>
        <end position="109"/>
    </location>
</feature>
<dbReference type="PANTHER" id="PTHR46641:SF2">
    <property type="entry name" value="FMRFAMIDE RECEPTOR"/>
    <property type="match status" value="1"/>
</dbReference>
<evidence type="ECO:0000256" key="1">
    <source>
        <dbReference type="ARBA" id="ARBA00004370"/>
    </source>
</evidence>
<dbReference type="PROSITE" id="PS50262">
    <property type="entry name" value="G_PROTEIN_RECEP_F1_2"/>
    <property type="match status" value="1"/>
</dbReference>
<dbReference type="Pfam" id="PF00001">
    <property type="entry name" value="7tm_1"/>
    <property type="match status" value="1"/>
</dbReference>
<accession>A0A813WYV7</accession>
<dbReference type="AlphaFoldDB" id="A0A813WYV7"/>
<evidence type="ECO:0000259" key="6">
    <source>
        <dbReference type="PROSITE" id="PS50262"/>
    </source>
</evidence>
<feature type="domain" description="G-protein coupled receptors family 1 profile" evidence="6">
    <location>
        <begin position="27"/>
        <end position="281"/>
    </location>
</feature>
<dbReference type="GO" id="GO:0016020">
    <property type="term" value="C:membrane"/>
    <property type="evidence" value="ECO:0007669"/>
    <property type="project" value="UniProtKB-SubCell"/>
</dbReference>
<name>A0A813WYV7_9BILA</name>
<dbReference type="InterPro" id="IPR000276">
    <property type="entry name" value="GPCR_Rhodpsn"/>
</dbReference>
<keyword evidence="2 5" id="KW-0812">Transmembrane</keyword>
<dbReference type="PANTHER" id="PTHR46641">
    <property type="entry name" value="FMRFAMIDE RECEPTOR-RELATED"/>
    <property type="match status" value="1"/>
</dbReference>
<comment type="caution">
    <text evidence="7">The sequence shown here is derived from an EMBL/GenBank/DDBJ whole genome shotgun (WGS) entry which is preliminary data.</text>
</comment>
<dbReference type="EMBL" id="CAJNOE010000074">
    <property type="protein sequence ID" value="CAF0864084.1"/>
    <property type="molecule type" value="Genomic_DNA"/>
</dbReference>
<feature type="transmembrane region" description="Helical" evidence="5">
    <location>
        <begin position="171"/>
        <end position="197"/>
    </location>
</feature>
<keyword evidence="4 5" id="KW-0472">Membrane</keyword>
<evidence type="ECO:0000256" key="4">
    <source>
        <dbReference type="ARBA" id="ARBA00023136"/>
    </source>
</evidence>
<dbReference type="InterPro" id="IPR052954">
    <property type="entry name" value="GPCR-Ligand_Int"/>
</dbReference>
<dbReference type="Proteomes" id="UP000663860">
    <property type="component" value="Unassembled WGS sequence"/>
</dbReference>
<sequence>MASTIQNFASQYSFYANLITTSTAIFGNILNLLIFTKLKIFRDNRCIFYLTIESISNLINQLFTLIINILPKIYGYDITSYSLTWCRIKNMIYQIANLITLSMVCFAAVDQFFSTNYRLHLRQFCTFKLAQCFVFASIFIWFMHSLLYSFYTGVNPSLGCSLSNQIWIAYTTYFFFPVIAGFLPILIASLFSLLAYGNVRRIIRRQISIERRRFDRQITAMILIRVILFVIVTFPYTCYKIYSNNISSKNVDALRAAIERLIQVFIYSFCNLNYAVNFYLFFISSSRYRRQVKYILKKKYWRQIINWCCHNENQIQPENTLVSDENIVDE</sequence>
<comment type="subcellular location">
    <subcellularLocation>
        <location evidence="1">Membrane</location>
    </subcellularLocation>
</comment>
<evidence type="ECO:0000313" key="8">
    <source>
        <dbReference type="Proteomes" id="UP000663860"/>
    </source>
</evidence>
<dbReference type="Gene3D" id="1.20.1070.10">
    <property type="entry name" value="Rhodopsin 7-helix transmembrane proteins"/>
    <property type="match status" value="1"/>
</dbReference>
<feature type="transmembrane region" description="Helical" evidence="5">
    <location>
        <begin position="262"/>
        <end position="283"/>
    </location>
</feature>